<keyword evidence="3" id="KW-1185">Reference proteome</keyword>
<dbReference type="EMBL" id="QPJJ01000007">
    <property type="protein sequence ID" value="RCW69761.1"/>
    <property type="molecule type" value="Genomic_DNA"/>
</dbReference>
<name>A0A368XP37_9BACI</name>
<sequence length="74" mass="8746">MSEKEPKIIHVKDLIIKAENVRVESTLGRRDPLFGGKRDHHAVKEESEERSERKEKHEGKNESDDKDHRPFSWL</sequence>
<comment type="caution">
    <text evidence="2">The sequence shown here is derived from an EMBL/GenBank/DDBJ whole genome shotgun (WGS) entry which is preliminary data.</text>
</comment>
<dbReference type="Proteomes" id="UP000252585">
    <property type="component" value="Unassembled WGS sequence"/>
</dbReference>
<organism evidence="2 3">
    <name type="scientific">Saliterribacillus persicus</name>
    <dbReference type="NCBI Taxonomy" id="930114"/>
    <lineage>
        <taxon>Bacteria</taxon>
        <taxon>Bacillati</taxon>
        <taxon>Bacillota</taxon>
        <taxon>Bacilli</taxon>
        <taxon>Bacillales</taxon>
        <taxon>Bacillaceae</taxon>
        <taxon>Saliterribacillus</taxon>
    </lineage>
</organism>
<gene>
    <name evidence="2" type="ORF">DFR57_107150</name>
</gene>
<dbReference type="RefSeq" id="WP_114352979.1">
    <property type="nucleotide sequence ID" value="NZ_QPJJ01000007.1"/>
</dbReference>
<evidence type="ECO:0000313" key="3">
    <source>
        <dbReference type="Proteomes" id="UP000252585"/>
    </source>
</evidence>
<dbReference type="OrthoDB" id="2974714at2"/>
<proteinExistence type="predicted"/>
<feature type="region of interest" description="Disordered" evidence="1">
    <location>
        <begin position="25"/>
        <end position="74"/>
    </location>
</feature>
<evidence type="ECO:0000313" key="2">
    <source>
        <dbReference type="EMBL" id="RCW69761.1"/>
    </source>
</evidence>
<accession>A0A368XP37</accession>
<feature type="compositionally biased region" description="Basic and acidic residues" evidence="1">
    <location>
        <begin position="42"/>
        <end position="74"/>
    </location>
</feature>
<dbReference type="AlphaFoldDB" id="A0A368XP37"/>
<reference evidence="2 3" key="1">
    <citation type="submission" date="2018-07" db="EMBL/GenBank/DDBJ databases">
        <title>Genomic Encyclopedia of Type Strains, Phase IV (KMG-IV): sequencing the most valuable type-strain genomes for metagenomic binning, comparative biology and taxonomic classification.</title>
        <authorList>
            <person name="Goeker M."/>
        </authorList>
    </citation>
    <scope>NUCLEOTIDE SEQUENCE [LARGE SCALE GENOMIC DNA]</scope>
    <source>
        <strain evidence="2 3">DSM 27696</strain>
    </source>
</reference>
<protein>
    <submittedName>
        <fullName evidence="2">Uncharacterized protein</fullName>
    </submittedName>
</protein>
<evidence type="ECO:0000256" key="1">
    <source>
        <dbReference type="SAM" id="MobiDB-lite"/>
    </source>
</evidence>